<gene>
    <name evidence="2" type="ORF">MTBPR1_120080</name>
</gene>
<name>A0A1C3REY8_9PROT</name>
<sequence>MRSLIVSICMLFLSMNTLQARDISIAMGSIEPYFISKQDSGIFTDLIRATFRKIPELQPSFRFGLTNKVRWNLYEVGKVDAVANIFDSVDADGCRTDELFRFSDVAITRKSSNLKLNELVDLSGQTIISFEGARGFFGEKYSKHLSDEKYFETKVQASQARMLITKRVDVSVGDLFIFLNALQDPANVGASPADFDYHMLFPQISTRMAFKDASLCAPFNKALKEIRDNGEYEEIYDMYLKRYNFTQ</sequence>
<dbReference type="AlphaFoldDB" id="A0A1C3REY8"/>
<dbReference type="EMBL" id="FLYE01000004">
    <property type="protein sequence ID" value="SCA55774.1"/>
    <property type="molecule type" value="Genomic_DNA"/>
</dbReference>
<keyword evidence="1" id="KW-0732">Signal</keyword>
<dbReference type="SUPFAM" id="SSF53850">
    <property type="entry name" value="Periplasmic binding protein-like II"/>
    <property type="match status" value="1"/>
</dbReference>
<dbReference type="Gene3D" id="3.40.190.10">
    <property type="entry name" value="Periplasmic binding protein-like II"/>
    <property type="match status" value="2"/>
</dbReference>
<proteinExistence type="predicted"/>
<feature type="chain" id="PRO_5008680689" evidence="1">
    <location>
        <begin position="21"/>
        <end position="247"/>
    </location>
</feature>
<keyword evidence="3" id="KW-1185">Reference proteome</keyword>
<accession>A0A1C3REY8</accession>
<evidence type="ECO:0000313" key="3">
    <source>
        <dbReference type="Proteomes" id="UP000231658"/>
    </source>
</evidence>
<evidence type="ECO:0000313" key="2">
    <source>
        <dbReference type="EMBL" id="SCA55774.1"/>
    </source>
</evidence>
<evidence type="ECO:0000256" key="1">
    <source>
        <dbReference type="SAM" id="SignalP"/>
    </source>
</evidence>
<dbReference type="Proteomes" id="UP000231658">
    <property type="component" value="Unassembled WGS sequence"/>
</dbReference>
<reference evidence="2 3" key="1">
    <citation type="submission" date="2016-07" db="EMBL/GenBank/DDBJ databases">
        <authorList>
            <person name="Lefevre C.T."/>
        </authorList>
    </citation>
    <scope>NUCLEOTIDE SEQUENCE [LARGE SCALE GENOMIC DNA]</scope>
    <source>
        <strain evidence="2">PR1</strain>
    </source>
</reference>
<feature type="signal peptide" evidence="1">
    <location>
        <begin position="1"/>
        <end position="20"/>
    </location>
</feature>
<organism evidence="2 3">
    <name type="scientific">Candidatus Terasakiella magnetica</name>
    <dbReference type="NCBI Taxonomy" id="1867952"/>
    <lineage>
        <taxon>Bacteria</taxon>
        <taxon>Pseudomonadati</taxon>
        <taxon>Pseudomonadota</taxon>
        <taxon>Alphaproteobacteria</taxon>
        <taxon>Rhodospirillales</taxon>
        <taxon>Terasakiellaceae</taxon>
        <taxon>Terasakiella</taxon>
    </lineage>
</organism>
<protein>
    <submittedName>
        <fullName evidence="2">Uncharacterized protein</fullName>
    </submittedName>
</protein>
<dbReference type="STRING" id="1867952.MTBPR1_120080"/>